<comment type="caution">
    <text evidence="1">The sequence shown here is derived from an EMBL/GenBank/DDBJ whole genome shotgun (WGS) entry which is preliminary data.</text>
</comment>
<organism evidence="1">
    <name type="scientific">marine sediment metagenome</name>
    <dbReference type="NCBI Taxonomy" id="412755"/>
    <lineage>
        <taxon>unclassified sequences</taxon>
        <taxon>metagenomes</taxon>
        <taxon>ecological metagenomes</taxon>
    </lineage>
</organism>
<reference evidence="1" key="1">
    <citation type="journal article" date="2014" name="Front. Microbiol.">
        <title>High frequency of phylogenetically diverse reductive dehalogenase-homologous genes in deep subseafloor sedimentary metagenomes.</title>
        <authorList>
            <person name="Kawai M."/>
            <person name="Futagami T."/>
            <person name="Toyoda A."/>
            <person name="Takaki Y."/>
            <person name="Nishi S."/>
            <person name="Hori S."/>
            <person name="Arai W."/>
            <person name="Tsubouchi T."/>
            <person name="Morono Y."/>
            <person name="Uchiyama I."/>
            <person name="Ito T."/>
            <person name="Fujiyama A."/>
            <person name="Inagaki F."/>
            <person name="Takami H."/>
        </authorList>
    </citation>
    <scope>NUCLEOTIDE SEQUENCE</scope>
    <source>
        <strain evidence="1">Expedition CK06-06</strain>
    </source>
</reference>
<accession>X0VG73</accession>
<name>X0VG73_9ZZZZ</name>
<evidence type="ECO:0000313" key="1">
    <source>
        <dbReference type="EMBL" id="GAG17289.1"/>
    </source>
</evidence>
<proteinExistence type="predicted"/>
<dbReference type="EMBL" id="BARS01039294">
    <property type="protein sequence ID" value="GAG17289.1"/>
    <property type="molecule type" value="Genomic_DNA"/>
</dbReference>
<gene>
    <name evidence="1" type="ORF">S01H1_60017</name>
</gene>
<protein>
    <submittedName>
        <fullName evidence="1">Uncharacterized protein</fullName>
    </submittedName>
</protein>
<dbReference type="AlphaFoldDB" id="X0VG73"/>
<sequence>MPYIRDRDFARINELVLTIKQLSEKEGYVSIPDIAARALKIMDRYIVEAEEEE</sequence>